<keyword evidence="2" id="KW-1185">Reference proteome</keyword>
<evidence type="ECO:0000313" key="1">
    <source>
        <dbReference type="EMBL" id="KAI0527339.1"/>
    </source>
</evidence>
<sequence length="111" mass="12825">MLTGLPAGNEEKFWKFSGGQDWRIGAFRSWQLISNPNFESFFFFHFFHKLLQEFRILLLKKRIFLNSNAVIFTASKCSNAGVFLKHYRSFSDSNSLILRSGTCNSVALLSF</sequence>
<reference evidence="1" key="1">
    <citation type="journal article" date="2022" name="Front. Genet.">
        <title>Chromosome-Scale Assembly of the Dendrobium nobile Genome Provides Insights Into the Molecular Mechanism of the Biosynthesis of the Medicinal Active Ingredient of Dendrobium.</title>
        <authorList>
            <person name="Xu Q."/>
            <person name="Niu S.-C."/>
            <person name="Li K.-L."/>
            <person name="Zheng P.-J."/>
            <person name="Zhang X.-J."/>
            <person name="Jia Y."/>
            <person name="Liu Y."/>
            <person name="Niu Y.-X."/>
            <person name="Yu L.-H."/>
            <person name="Chen D.-F."/>
            <person name="Zhang G.-Q."/>
        </authorList>
    </citation>
    <scope>NUCLEOTIDE SEQUENCE</scope>
    <source>
        <tissue evidence="1">Leaf</tissue>
    </source>
</reference>
<gene>
    <name evidence="1" type="ORF">KFK09_002939</name>
</gene>
<proteinExistence type="predicted"/>
<dbReference type="AlphaFoldDB" id="A0A8T3C5B2"/>
<dbReference type="Proteomes" id="UP000829196">
    <property type="component" value="Unassembled WGS sequence"/>
</dbReference>
<dbReference type="EMBL" id="JAGYWB010000003">
    <property type="protein sequence ID" value="KAI0527339.1"/>
    <property type="molecule type" value="Genomic_DNA"/>
</dbReference>
<protein>
    <submittedName>
        <fullName evidence="1">Uncharacterized protein</fullName>
    </submittedName>
</protein>
<comment type="caution">
    <text evidence="1">The sequence shown here is derived from an EMBL/GenBank/DDBJ whole genome shotgun (WGS) entry which is preliminary data.</text>
</comment>
<name>A0A8T3C5B2_DENNO</name>
<accession>A0A8T3C5B2</accession>
<organism evidence="1 2">
    <name type="scientific">Dendrobium nobile</name>
    <name type="common">Orchid</name>
    <dbReference type="NCBI Taxonomy" id="94219"/>
    <lineage>
        <taxon>Eukaryota</taxon>
        <taxon>Viridiplantae</taxon>
        <taxon>Streptophyta</taxon>
        <taxon>Embryophyta</taxon>
        <taxon>Tracheophyta</taxon>
        <taxon>Spermatophyta</taxon>
        <taxon>Magnoliopsida</taxon>
        <taxon>Liliopsida</taxon>
        <taxon>Asparagales</taxon>
        <taxon>Orchidaceae</taxon>
        <taxon>Epidendroideae</taxon>
        <taxon>Malaxideae</taxon>
        <taxon>Dendrobiinae</taxon>
        <taxon>Dendrobium</taxon>
    </lineage>
</organism>
<evidence type="ECO:0000313" key="2">
    <source>
        <dbReference type="Proteomes" id="UP000829196"/>
    </source>
</evidence>